<dbReference type="RefSeq" id="WP_344297355.1">
    <property type="nucleotide sequence ID" value="NZ_BAAAQW010000001.1"/>
</dbReference>
<organism evidence="4 5">
    <name type="scientific">Sinomonas flava</name>
    <dbReference type="NCBI Taxonomy" id="496857"/>
    <lineage>
        <taxon>Bacteria</taxon>
        <taxon>Bacillati</taxon>
        <taxon>Actinomycetota</taxon>
        <taxon>Actinomycetes</taxon>
        <taxon>Micrococcales</taxon>
        <taxon>Micrococcaceae</taxon>
        <taxon>Sinomonas</taxon>
    </lineage>
</organism>
<evidence type="ECO:0000256" key="1">
    <source>
        <dbReference type="SAM" id="MobiDB-lite"/>
    </source>
</evidence>
<keyword evidence="5" id="KW-1185">Reference proteome</keyword>
<feature type="region of interest" description="Disordered" evidence="1">
    <location>
        <begin position="1"/>
        <end position="21"/>
    </location>
</feature>
<accession>A0ABN3BIG9</accession>
<feature type="compositionally biased region" description="Low complexity" evidence="1">
    <location>
        <begin position="309"/>
        <end position="319"/>
    </location>
</feature>
<reference evidence="4 5" key="1">
    <citation type="journal article" date="2019" name="Int. J. Syst. Evol. Microbiol.">
        <title>The Global Catalogue of Microorganisms (GCM) 10K type strain sequencing project: providing services to taxonomists for standard genome sequencing and annotation.</title>
        <authorList>
            <consortium name="The Broad Institute Genomics Platform"/>
            <consortium name="The Broad Institute Genome Sequencing Center for Infectious Disease"/>
            <person name="Wu L."/>
            <person name="Ma J."/>
        </authorList>
    </citation>
    <scope>NUCLEOTIDE SEQUENCE [LARGE SCALE GENOMIC DNA]</scope>
    <source>
        <strain evidence="4 5">JCM 16034</strain>
    </source>
</reference>
<name>A0ABN3BIG9_9MICC</name>
<feature type="domain" description="DUF7363" evidence="3">
    <location>
        <begin position="183"/>
        <end position="292"/>
    </location>
</feature>
<comment type="caution">
    <text evidence="4">The sequence shown here is derived from an EMBL/GenBank/DDBJ whole genome shotgun (WGS) entry which is preliminary data.</text>
</comment>
<dbReference type="EMBL" id="BAAAQW010000001">
    <property type="protein sequence ID" value="GAA2196232.1"/>
    <property type="molecule type" value="Genomic_DNA"/>
</dbReference>
<gene>
    <name evidence="4" type="ORF">GCM10009849_00530</name>
</gene>
<evidence type="ECO:0008006" key="6">
    <source>
        <dbReference type="Google" id="ProtNLM"/>
    </source>
</evidence>
<evidence type="ECO:0000313" key="4">
    <source>
        <dbReference type="EMBL" id="GAA2196232.1"/>
    </source>
</evidence>
<dbReference type="Proteomes" id="UP001500432">
    <property type="component" value="Unassembled WGS sequence"/>
</dbReference>
<dbReference type="Pfam" id="PF12770">
    <property type="entry name" value="CHAT"/>
    <property type="match status" value="1"/>
</dbReference>
<feature type="region of interest" description="Disordered" evidence="1">
    <location>
        <begin position="300"/>
        <end position="319"/>
    </location>
</feature>
<protein>
    <recommendedName>
        <fullName evidence="6">CHAT domain-containing protein</fullName>
    </recommendedName>
</protein>
<feature type="domain" description="CHAT" evidence="2">
    <location>
        <begin position="481"/>
        <end position="649"/>
    </location>
</feature>
<evidence type="ECO:0000259" key="2">
    <source>
        <dbReference type="Pfam" id="PF12770"/>
    </source>
</evidence>
<evidence type="ECO:0000313" key="5">
    <source>
        <dbReference type="Proteomes" id="UP001500432"/>
    </source>
</evidence>
<sequence length="671" mass="70038">MVNGPAEPLADASASGGWRVERIPPEPLPPEVLDLFPDVPVRLAEAFVLLAPAAPGPGSATVAAPFPDSSLVLVVLRPGGTPELVSAQIDHGFGEPAVGVFRIRLGKHDGGTRLLLLAVRPEVLAKAPASGRMGPLPAAPAPLPDGAAVVPPPNGATRPSPGVVTLPRSRSASPPHVPAWVAADMPSTLRPEARATVTVRISRTELTALPDSAHAARPLLAAVPGEPLRLKLHRRNLQVVPGTPDRFDDVPFPEEAEVVERAFEVIAGAPGPAEATVVVKQGTSVYSLAEVTLVVEVTDAPPADPPPAEADAWTTAPDPRMAGTPVLRIDEDVFGDSWRFEFDLELGDGLPRHYESAPAMSKAAFLDALFARIDDSWRDAGGTDGFASRLAQLGTELADALLPADLVADLTWAWEQIDALALLSTEASVPWELAQLGEPSAPRYLGETGLGRWAYSVVHPHRLRARAGRCRYLCPSYTGELALTQTVREAEFLSTLGASAIEPGDAASLSSLLRAGGFDLLHFAGHGASDAEGQRLLLAAVAEAGVAALPAYPASSLTADFPRRRPDPKAEPGPVVVLNACGLAQGARTGADAFASAFLAGGAGAFVGCMWSVGDRPALAFAETFYSALRSGKTVCEAVKAARQKARAEGDASWLAYTAYAHPLATVEFSP</sequence>
<dbReference type="InterPro" id="IPR024983">
    <property type="entry name" value="CHAT_dom"/>
</dbReference>
<proteinExistence type="predicted"/>
<dbReference type="Pfam" id="PF24063">
    <property type="entry name" value="DUF7363"/>
    <property type="match status" value="1"/>
</dbReference>
<dbReference type="InterPro" id="IPR055787">
    <property type="entry name" value="DUF7363"/>
</dbReference>
<evidence type="ECO:0000259" key="3">
    <source>
        <dbReference type="Pfam" id="PF24063"/>
    </source>
</evidence>